<protein>
    <submittedName>
        <fullName evidence="1">Uncharacterized protein</fullName>
    </submittedName>
</protein>
<dbReference type="Proteomes" id="UP000076501">
    <property type="component" value="Unassembled WGS sequence"/>
</dbReference>
<reference evidence="1 2" key="1">
    <citation type="submission" date="2015-09" db="EMBL/GenBank/DDBJ databases">
        <title>Bacillus cereus food isolates.</title>
        <authorList>
            <person name="Boekhorst J."/>
        </authorList>
    </citation>
    <scope>NUCLEOTIDE SEQUENCE [LARGE SCALE GENOMIC DNA]</scope>
    <source>
        <strain evidence="1 2">B4082</strain>
    </source>
</reference>
<proteinExistence type="predicted"/>
<evidence type="ECO:0000313" key="1">
    <source>
        <dbReference type="EMBL" id="KZD31316.1"/>
    </source>
</evidence>
<dbReference type="EMBL" id="LJKA01000057">
    <property type="protein sequence ID" value="KZD31316.1"/>
    <property type="molecule type" value="Genomic_DNA"/>
</dbReference>
<sequence length="49" mass="5763">MHYCPSLSFLSPLLLNLAYLFYHISYRKIGVCLYWNSAPFSSFMVKLIN</sequence>
<evidence type="ECO:0000313" key="2">
    <source>
        <dbReference type="Proteomes" id="UP000076501"/>
    </source>
</evidence>
<comment type="caution">
    <text evidence="1">The sequence shown here is derived from an EMBL/GenBank/DDBJ whole genome shotgun (WGS) entry which is preliminary data.</text>
</comment>
<gene>
    <name evidence="1" type="ORF">B4082_3661</name>
</gene>
<accession>A0A161RF07</accession>
<organism evidence="1 2">
    <name type="scientific">Bacillus cereus</name>
    <dbReference type="NCBI Taxonomy" id="1396"/>
    <lineage>
        <taxon>Bacteria</taxon>
        <taxon>Bacillati</taxon>
        <taxon>Bacillota</taxon>
        <taxon>Bacilli</taxon>
        <taxon>Bacillales</taxon>
        <taxon>Bacillaceae</taxon>
        <taxon>Bacillus</taxon>
        <taxon>Bacillus cereus group</taxon>
    </lineage>
</organism>
<name>A0A161RF07_BACCE</name>
<dbReference type="AlphaFoldDB" id="A0A161RF07"/>